<dbReference type="Gene3D" id="2.150.10.10">
    <property type="entry name" value="Serralysin-like metalloprotease, C-terminal"/>
    <property type="match status" value="1"/>
</dbReference>
<dbReference type="Proteomes" id="UP001236663">
    <property type="component" value="Unassembled WGS sequence"/>
</dbReference>
<name>A0ABT8CBX5_9BACT</name>
<comment type="caution">
    <text evidence="5">The sequence shown here is derived from an EMBL/GenBank/DDBJ whole genome shotgun (WGS) entry which is preliminary data.</text>
</comment>
<reference evidence="6" key="1">
    <citation type="journal article" date="2019" name="Int. J. Syst. Evol. Microbiol.">
        <title>The Global Catalogue of Microorganisms (GCM) 10K type strain sequencing project: providing services to taxonomists for standard genome sequencing and annotation.</title>
        <authorList>
            <consortium name="The Broad Institute Genomics Platform"/>
            <consortium name="The Broad Institute Genome Sequencing Center for Infectious Disease"/>
            <person name="Wu L."/>
            <person name="Ma J."/>
        </authorList>
    </citation>
    <scope>NUCLEOTIDE SEQUENCE [LARGE SCALE GENOMIC DNA]</scope>
    <source>
        <strain evidence="6">CECT 7706</strain>
    </source>
</reference>
<feature type="domain" description="Lcl C-terminal" evidence="4">
    <location>
        <begin position="414"/>
        <end position="547"/>
    </location>
</feature>
<feature type="domain" description="Trimeric autotransporter adhesin YadA-like head" evidence="3">
    <location>
        <begin position="723"/>
        <end position="748"/>
    </location>
</feature>
<dbReference type="Pfam" id="PF05658">
    <property type="entry name" value="YadA_head"/>
    <property type="match status" value="3"/>
</dbReference>
<feature type="coiled-coil region" evidence="1">
    <location>
        <begin position="222"/>
        <end position="249"/>
    </location>
</feature>
<organism evidence="5 6">
    <name type="scientific">Cyclobacterium jeungdonense</name>
    <dbReference type="NCBI Taxonomy" id="708087"/>
    <lineage>
        <taxon>Bacteria</taxon>
        <taxon>Pseudomonadati</taxon>
        <taxon>Bacteroidota</taxon>
        <taxon>Cytophagia</taxon>
        <taxon>Cytophagales</taxon>
        <taxon>Cyclobacteriaceae</taxon>
        <taxon>Cyclobacterium</taxon>
    </lineage>
</organism>
<dbReference type="InterPro" id="IPR008640">
    <property type="entry name" value="Adhesin_Head_dom"/>
</dbReference>
<gene>
    <name evidence="5" type="ORF">QWZ15_18890</name>
</gene>
<dbReference type="InterPro" id="IPR011460">
    <property type="entry name" value="Lcl_C"/>
</dbReference>
<evidence type="ECO:0000259" key="4">
    <source>
        <dbReference type="Pfam" id="PF07603"/>
    </source>
</evidence>
<sequence length="919" mass="93689">METALTSETTERKFADITLATALDTETAERIANDATLETAIGTETARAQAAEAEKEDLANKSTDITTDGESDIKYTSAKAVKDYVDASASGNQTALNEEINRATAAEGVLEAAIATETIRAEGAENQLSADLASESSARQAADTNLDLAITAEADRAEAAEAGIVADLATESSERQAADTALETAIATETSRAEGAEATIIADLTSETTERTANDATLETAIGTETARAQAAEAEKENLANKSTDITTDGESDIKYTSAKAVKDYVNLQLNPVLIKTAAIIGGAGLNADGSYSASSSANYIAGVSSLSQADQVLDVIIKENKDLINLKAPLASPALSGTPTAPTAEAGTNTTQIATTEFVTAANAINASGISGLETVIYDGIAAQTLSIGDFVEGGVVFWVDPSDNTKGLVCAVEDQSTGIQWYNGSNITTGATGTEIGTGAGNTIAIIAAQGATEINYAAGLARAYNGGGFTDWFLPSKEEIFEMVQNRGIINATAGANGGSNFSDGSTSYWSSTESGSNAWAVFFGNAHQSVFGKADARRVRAVRAISKSATSSLTAITAEQAAQNTAIDLKANIASPTFTGTPTLPTGTIAVTQTAGNNTTAVATTEFVTTAITRVDAAGLVSITEGENTGYRRADADAANYGDIGLGAVDLSLSDGPHSEYGATGYASVAMGEYTISSEYGSTAMGASTTASAFGSTAMGRDTNASGYTSTAMGRSTIASGYSSTAMGVSTTASAPVSVAMGYFTTASDYGSLVLGQYNNTGSVATSATAFSTSAPALVIGNGTSSTDKNDAFVVDFSGNVTASGTLTAGDVTYTGTDGTTGQILTTDGSGNTSWVAPAAAIREVADEFSATTSQTSFTLTQAPSVNSKVKMYVNGIRISNTAYSISGSTLTYMAANNGNYALTTGDRIQCDYYY</sequence>
<evidence type="ECO:0000259" key="3">
    <source>
        <dbReference type="Pfam" id="PF05658"/>
    </source>
</evidence>
<evidence type="ECO:0000256" key="2">
    <source>
        <dbReference type="SAM" id="MobiDB-lite"/>
    </source>
</evidence>
<dbReference type="RefSeq" id="WP_290228616.1">
    <property type="nucleotide sequence ID" value="NZ_JAUFQS010000047.1"/>
</dbReference>
<dbReference type="SUPFAM" id="SSF101967">
    <property type="entry name" value="Adhesin YadA, collagen-binding domain"/>
    <property type="match status" value="1"/>
</dbReference>
<feature type="domain" description="Trimeric autotransporter adhesin YadA-like head" evidence="3">
    <location>
        <begin position="667"/>
        <end position="692"/>
    </location>
</feature>
<evidence type="ECO:0000256" key="1">
    <source>
        <dbReference type="SAM" id="Coils"/>
    </source>
</evidence>
<evidence type="ECO:0000313" key="6">
    <source>
        <dbReference type="Proteomes" id="UP001236663"/>
    </source>
</evidence>
<proteinExistence type="predicted"/>
<keyword evidence="6" id="KW-1185">Reference proteome</keyword>
<feature type="region of interest" description="Disordered" evidence="2">
    <location>
        <begin position="47"/>
        <end position="66"/>
    </location>
</feature>
<keyword evidence="1" id="KW-0175">Coiled coil</keyword>
<dbReference type="EMBL" id="JAUFQS010000047">
    <property type="protein sequence ID" value="MDN3689897.1"/>
    <property type="molecule type" value="Genomic_DNA"/>
</dbReference>
<dbReference type="Pfam" id="PF07603">
    <property type="entry name" value="Lcl_C"/>
    <property type="match status" value="1"/>
</dbReference>
<accession>A0ABT8CBX5</accession>
<protein>
    <submittedName>
        <fullName evidence="5">DUF1566 domain-containing protein</fullName>
    </submittedName>
</protein>
<feature type="domain" description="Trimeric autotransporter adhesin YadA-like head" evidence="3">
    <location>
        <begin position="695"/>
        <end position="719"/>
    </location>
</feature>
<dbReference type="CDD" id="cd12820">
    <property type="entry name" value="LbR_YadA-like"/>
    <property type="match status" value="1"/>
</dbReference>
<evidence type="ECO:0000313" key="5">
    <source>
        <dbReference type="EMBL" id="MDN3689897.1"/>
    </source>
</evidence>
<dbReference type="InterPro" id="IPR011049">
    <property type="entry name" value="Serralysin-like_metalloprot_C"/>
</dbReference>